<evidence type="ECO:0000256" key="1">
    <source>
        <dbReference type="SAM" id="MobiDB-lite"/>
    </source>
</evidence>
<feature type="region of interest" description="Disordered" evidence="1">
    <location>
        <begin position="1"/>
        <end position="110"/>
    </location>
</feature>
<keyword evidence="3" id="KW-1185">Reference proteome</keyword>
<organism evidence="2 3">
    <name type="scientific">Trichonephila clavata</name>
    <name type="common">Joro spider</name>
    <name type="synonym">Nephila clavata</name>
    <dbReference type="NCBI Taxonomy" id="2740835"/>
    <lineage>
        <taxon>Eukaryota</taxon>
        <taxon>Metazoa</taxon>
        <taxon>Ecdysozoa</taxon>
        <taxon>Arthropoda</taxon>
        <taxon>Chelicerata</taxon>
        <taxon>Arachnida</taxon>
        <taxon>Araneae</taxon>
        <taxon>Araneomorphae</taxon>
        <taxon>Entelegynae</taxon>
        <taxon>Araneoidea</taxon>
        <taxon>Nephilidae</taxon>
        <taxon>Trichonephila</taxon>
    </lineage>
</organism>
<feature type="compositionally biased region" description="Basic and acidic residues" evidence="1">
    <location>
        <begin position="190"/>
        <end position="209"/>
    </location>
</feature>
<sequence>MDTLQASHATSSSFRSAPQSTAVASTRGNIVVPPKREIHGPGEPSTGLIRDGSPHRKQPPKREIHGPGEPSTGRYKYDHPGYQSTGQSHMPLPKRPHRSPNSDANKTCPVPGFARDVVTVRSAVDLLGGGPGRQSTARDYSGPCPRGVTYGESCASSERRDREPAAWTGPASGRDPGSAGAPPLPLRRNTTLERHGESGASSERRDREPAAWTGPASGRDPGSAGAPPPRYDATPLSRGTERVVRRRNEETANPPPGPDRRVVVTPAPPEHHLSRYHATPLSRGTERVVRRRNEETANPPPGPDRRVVVTPAPPEHHLSRYDATPLSRGTERVVRRRNEETANPPLDRPASVVTPTPPEHDAFRFAPRHRPEGCPGGTQGPRARRRVPGGPPRVIPKREKEARERSSEDRRHHSCTRTPPREREESSCRTSEVQLDRAHTSPYIGQLACQLSWKRSSSPVRCGMMLADGEGRGQNLVQFLRQNVGPKIHFSRKNGKFQRTLDRPRATSFSGPLAEFRGPGTLFRGVDFGGPETSKIRNSGTEGNFRSKPVPRKGTGDLLPPFRSRSPASKGVPWGSLPKNVFFLPFSPLNPKPEPPRTSFWYGSKGQVAGLPKNFF</sequence>
<evidence type="ECO:0000313" key="3">
    <source>
        <dbReference type="Proteomes" id="UP000887116"/>
    </source>
</evidence>
<evidence type="ECO:0000313" key="2">
    <source>
        <dbReference type="EMBL" id="GFR21284.1"/>
    </source>
</evidence>
<comment type="caution">
    <text evidence="2">The sequence shown here is derived from an EMBL/GenBank/DDBJ whole genome shotgun (WGS) entry which is preliminary data.</text>
</comment>
<feature type="compositionally biased region" description="Basic and acidic residues" evidence="1">
    <location>
        <begin position="329"/>
        <end position="340"/>
    </location>
</feature>
<protein>
    <submittedName>
        <fullName evidence="2">Uncharacterized protein</fullName>
    </submittedName>
</protein>
<feature type="compositionally biased region" description="Basic and acidic residues" evidence="1">
    <location>
        <begin position="284"/>
        <end position="295"/>
    </location>
</feature>
<feature type="compositionally biased region" description="Basic and acidic residues" evidence="1">
    <location>
        <begin position="239"/>
        <end position="250"/>
    </location>
</feature>
<dbReference type="Proteomes" id="UP000887116">
    <property type="component" value="Unassembled WGS sequence"/>
</dbReference>
<reference evidence="2" key="1">
    <citation type="submission" date="2020-07" db="EMBL/GenBank/DDBJ databases">
        <title>Multicomponent nature underlies the extraordinary mechanical properties of spider dragline silk.</title>
        <authorList>
            <person name="Kono N."/>
            <person name="Nakamura H."/>
            <person name="Mori M."/>
            <person name="Yoshida Y."/>
            <person name="Ohtoshi R."/>
            <person name="Malay A.D."/>
            <person name="Moran D.A.P."/>
            <person name="Tomita M."/>
            <person name="Numata K."/>
            <person name="Arakawa K."/>
        </authorList>
    </citation>
    <scope>NUCLEOTIDE SEQUENCE</scope>
</reference>
<feature type="compositionally biased region" description="Basic and acidic residues" evidence="1">
    <location>
        <begin position="396"/>
        <end position="411"/>
    </location>
</feature>
<feature type="compositionally biased region" description="Polar residues" evidence="1">
    <location>
        <begin position="1"/>
        <end position="28"/>
    </location>
</feature>
<dbReference type="EMBL" id="BMAO01028010">
    <property type="protein sequence ID" value="GFR21284.1"/>
    <property type="molecule type" value="Genomic_DNA"/>
</dbReference>
<accession>A0A8X6HCX2</accession>
<name>A0A8X6HCX2_TRICU</name>
<feature type="region of interest" description="Disordered" evidence="1">
    <location>
        <begin position="527"/>
        <end position="571"/>
    </location>
</feature>
<feature type="region of interest" description="Disordered" evidence="1">
    <location>
        <begin position="126"/>
        <end position="434"/>
    </location>
</feature>
<proteinExistence type="predicted"/>
<dbReference type="AlphaFoldDB" id="A0A8X6HCX2"/>
<gene>
    <name evidence="2" type="ORF">TNCT_481392</name>
</gene>